<dbReference type="KEGG" id="bfg:BF638R_0779"/>
<evidence type="ECO:0000313" key="3">
    <source>
        <dbReference type="Proteomes" id="UP000008560"/>
    </source>
</evidence>
<keyword evidence="2" id="KW-0808">Transferase</keyword>
<dbReference type="AlphaFoldDB" id="E1WLJ5"/>
<dbReference type="GO" id="GO:0047343">
    <property type="term" value="F:glucose-1-phosphate cytidylyltransferase activity"/>
    <property type="evidence" value="ECO:0007669"/>
    <property type="project" value="InterPro"/>
</dbReference>
<reference evidence="2 3" key="1">
    <citation type="journal article" date="2010" name="Microbiology">
        <title>Twenty-eight divergent polysaccharide loci specifying within- and amongst-strain capsule diversity in three strains of Bacteroides fragilis.</title>
        <authorList>
            <person name="Patrick S."/>
            <person name="Blakely G.W."/>
            <person name="Houston S."/>
            <person name="Moore J."/>
            <person name="Abratt V.R."/>
            <person name="Bertalan M."/>
            <person name="Cerdeno-Tarraga A.M."/>
            <person name="Quail M.A."/>
            <person name="Corton N."/>
            <person name="Corton C."/>
            <person name="Bignell A."/>
            <person name="Barron A."/>
            <person name="Clark L."/>
            <person name="Bentley S.D."/>
            <person name="Parkhill J."/>
        </authorList>
    </citation>
    <scope>NUCLEOTIDE SEQUENCE [LARGE SCALE GENOMIC DNA]</scope>
    <source>
        <strain evidence="2 3">638R</strain>
    </source>
</reference>
<dbReference type="PANTHER" id="PTHR47183:SF1">
    <property type="entry name" value="GLUCOSE-1-PHOSPHATE CYTIDYLYLTRANSFERASE"/>
    <property type="match status" value="1"/>
</dbReference>
<dbReference type="HOGENOM" id="CLU_029499_10_0_10"/>
<accession>E1WLJ5</accession>
<dbReference type="PATRIC" id="fig|862962.3.peg.805"/>
<dbReference type="Pfam" id="PF00483">
    <property type="entry name" value="NTP_transferase"/>
    <property type="match status" value="1"/>
</dbReference>
<dbReference type="CDD" id="cd02524">
    <property type="entry name" value="G1P_cytidylyltransferase"/>
    <property type="match status" value="1"/>
</dbReference>
<dbReference type="SUPFAM" id="SSF53448">
    <property type="entry name" value="Nucleotide-diphospho-sugar transferases"/>
    <property type="match status" value="1"/>
</dbReference>
<evidence type="ECO:0000259" key="1">
    <source>
        <dbReference type="Pfam" id="PF00483"/>
    </source>
</evidence>
<gene>
    <name evidence="2" type="ordered locus">BF638R_0779</name>
</gene>
<dbReference type="InterPro" id="IPR005835">
    <property type="entry name" value="NTP_transferase_dom"/>
</dbReference>
<dbReference type="GO" id="GO:0009243">
    <property type="term" value="P:O antigen biosynthetic process"/>
    <property type="evidence" value="ECO:0007669"/>
    <property type="project" value="InterPro"/>
</dbReference>
<feature type="domain" description="Nucleotidyl transferase" evidence="1">
    <location>
        <begin position="9"/>
        <end position="209"/>
    </location>
</feature>
<evidence type="ECO:0000313" key="2">
    <source>
        <dbReference type="EMBL" id="CBW21359.1"/>
    </source>
</evidence>
<dbReference type="InterPro" id="IPR013446">
    <property type="entry name" value="G1P_cyt_trans-like"/>
</dbReference>
<dbReference type="Gene3D" id="3.90.550.10">
    <property type="entry name" value="Spore Coat Polysaccharide Biosynthesis Protein SpsA, Chain A"/>
    <property type="match status" value="1"/>
</dbReference>
<protein>
    <submittedName>
        <fullName evidence="2">Putative LPS biosynthesis-related sugar-phosphate nucleotidyltransferase</fullName>
    </submittedName>
</protein>
<dbReference type="NCBIfam" id="TIGR02623">
    <property type="entry name" value="G1P_cyt_trans"/>
    <property type="match status" value="1"/>
</dbReference>
<dbReference type="EMBL" id="FQ312004">
    <property type="protein sequence ID" value="CBW21359.1"/>
    <property type="molecule type" value="Genomic_DNA"/>
</dbReference>
<dbReference type="PANTHER" id="PTHR47183">
    <property type="entry name" value="GLUCOSE-1-PHOSPHATE CYTIDYLYLTRANSFERASE-RELATED"/>
    <property type="match status" value="1"/>
</dbReference>
<dbReference type="InterPro" id="IPR029044">
    <property type="entry name" value="Nucleotide-diphossugar_trans"/>
</dbReference>
<sequence>MDTLIRYMKVVLLAGGFGSRISEESQFKPKPMIEIGGMPILWHIMEEYAYYGHTEFIICAGYKQEYIKEWFANYFLHNSDVTFDYRNGKNEMTVHQTNMEPWKVTVVDTGYNTMTGGRIKRIQKYVGNEPFLMTYGDGVCDVEIDKLVEFHKSHGKLATLTAVKMVQDKGVLDITKDQAVRAFREKNASDGAPINAGYMVLQPEVFDLLDGDSCVFEKTALVELANLGQLMSYVHTGFWQCMDNIREKSMLEKLLAENKAPWKKWERTIPEIPDYAK</sequence>
<dbReference type="InterPro" id="IPR046981">
    <property type="entry name" value="G1P_cyt_trans"/>
</dbReference>
<name>E1WLJ5_BACF6</name>
<proteinExistence type="predicted"/>
<dbReference type="Proteomes" id="UP000008560">
    <property type="component" value="Chromosome"/>
</dbReference>
<organism evidence="2 3">
    <name type="scientific">Bacteroides fragilis (strain 638R)</name>
    <dbReference type="NCBI Taxonomy" id="862962"/>
    <lineage>
        <taxon>Bacteria</taxon>
        <taxon>Pseudomonadati</taxon>
        <taxon>Bacteroidota</taxon>
        <taxon>Bacteroidia</taxon>
        <taxon>Bacteroidales</taxon>
        <taxon>Bacteroidaceae</taxon>
        <taxon>Bacteroides</taxon>
    </lineage>
</organism>